<organism evidence="2 3">
    <name type="scientific">Nonomuraea polychroma</name>
    <dbReference type="NCBI Taxonomy" id="46176"/>
    <lineage>
        <taxon>Bacteria</taxon>
        <taxon>Bacillati</taxon>
        <taxon>Actinomycetota</taxon>
        <taxon>Actinomycetes</taxon>
        <taxon>Streptosporangiales</taxon>
        <taxon>Streptosporangiaceae</taxon>
        <taxon>Nonomuraea</taxon>
    </lineage>
</organism>
<evidence type="ECO:0008006" key="4">
    <source>
        <dbReference type="Google" id="ProtNLM"/>
    </source>
</evidence>
<name>A0A438MKR2_9ACTN</name>
<proteinExistence type="predicted"/>
<gene>
    <name evidence="2" type="ORF">EDD27_9176</name>
</gene>
<keyword evidence="3" id="KW-1185">Reference proteome</keyword>
<dbReference type="EMBL" id="SAUN01000001">
    <property type="protein sequence ID" value="RVX46300.1"/>
    <property type="molecule type" value="Genomic_DNA"/>
</dbReference>
<comment type="caution">
    <text evidence="2">The sequence shown here is derived from an EMBL/GenBank/DDBJ whole genome shotgun (WGS) entry which is preliminary data.</text>
</comment>
<evidence type="ECO:0000256" key="1">
    <source>
        <dbReference type="SAM" id="SignalP"/>
    </source>
</evidence>
<dbReference type="AlphaFoldDB" id="A0A438MKR2"/>
<evidence type="ECO:0000313" key="3">
    <source>
        <dbReference type="Proteomes" id="UP000284824"/>
    </source>
</evidence>
<dbReference type="OrthoDB" id="3512762at2"/>
<reference evidence="2 3" key="1">
    <citation type="submission" date="2019-01" db="EMBL/GenBank/DDBJ databases">
        <title>Sequencing the genomes of 1000 actinobacteria strains.</title>
        <authorList>
            <person name="Klenk H.-P."/>
        </authorList>
    </citation>
    <scope>NUCLEOTIDE SEQUENCE [LARGE SCALE GENOMIC DNA]</scope>
    <source>
        <strain evidence="2 3">DSM 43925</strain>
    </source>
</reference>
<protein>
    <recommendedName>
        <fullName evidence="4">Lipoprotein</fullName>
    </recommendedName>
</protein>
<keyword evidence="1" id="KW-0732">Signal</keyword>
<dbReference type="PROSITE" id="PS51257">
    <property type="entry name" value="PROKAR_LIPOPROTEIN"/>
    <property type="match status" value="1"/>
</dbReference>
<sequence length="341" mass="34390">MRRVGVALAALLVLTGCAREAAGERPQGAPSPTASGTSDARSGLLGALADVSGGGPAAAYLEYGEPAWWRRFGGSGDGRRWLPAVGSGLGSLAHAAAALPKATGMTPEAGKRAIAIGVPPKQAFRFDGGVDAGAVRTKLAALGAKPDRLGGRDGFSLASDGEMDLSRTIVPGVTNQLNKVVVTDTMVATASATGPLAAVMGSGPSLADSPDHAAVAACLGDVAAATIMAPSEQGSVTLYGVGLRRPAGLADRAVNIICVLPSASAATEVEQSLTTRLTPTASTHNGGAYGDYAAEITHDRVPADGRTVLRAVLTLNDKTDVLFVNRLLYQGELEALSGLSR</sequence>
<dbReference type="Proteomes" id="UP000284824">
    <property type="component" value="Unassembled WGS sequence"/>
</dbReference>
<feature type="signal peptide" evidence="1">
    <location>
        <begin position="1"/>
        <end position="21"/>
    </location>
</feature>
<evidence type="ECO:0000313" key="2">
    <source>
        <dbReference type="EMBL" id="RVX46300.1"/>
    </source>
</evidence>
<feature type="chain" id="PRO_5018979364" description="Lipoprotein" evidence="1">
    <location>
        <begin position="22"/>
        <end position="341"/>
    </location>
</feature>
<accession>A0A438MKR2</accession>
<dbReference type="RefSeq" id="WP_127938339.1">
    <property type="nucleotide sequence ID" value="NZ_SAUN01000001.1"/>
</dbReference>